<dbReference type="EMBL" id="CP003326">
    <property type="protein sequence ID" value="AFS77410.1"/>
    <property type="molecule type" value="Genomic_DNA"/>
</dbReference>
<keyword evidence="4" id="KW-0238">DNA-binding</keyword>
<dbReference type="Proteomes" id="UP000006094">
    <property type="component" value="Chromosome"/>
</dbReference>
<dbReference type="InterPro" id="IPR036388">
    <property type="entry name" value="WH-like_DNA-bd_sf"/>
</dbReference>
<proteinExistence type="inferred from homology"/>
<dbReference type="InterPro" id="IPR036390">
    <property type="entry name" value="WH_DNA-bd_sf"/>
</dbReference>
<keyword evidence="5" id="KW-0804">Transcription</keyword>
<name>K0AXG3_GOTA9</name>
<dbReference type="GO" id="GO:0003677">
    <property type="term" value="F:DNA binding"/>
    <property type="evidence" value="ECO:0007669"/>
    <property type="project" value="UniProtKB-KW"/>
</dbReference>
<dbReference type="AlphaFoldDB" id="K0AXG3"/>
<evidence type="ECO:0000259" key="6">
    <source>
        <dbReference type="PROSITE" id="PS50949"/>
    </source>
</evidence>
<dbReference type="CDD" id="cd00609">
    <property type="entry name" value="AAT_like"/>
    <property type="match status" value="1"/>
</dbReference>
<dbReference type="GO" id="GO:0003700">
    <property type="term" value="F:DNA-binding transcription factor activity"/>
    <property type="evidence" value="ECO:0007669"/>
    <property type="project" value="InterPro"/>
</dbReference>
<dbReference type="Pfam" id="PF00392">
    <property type="entry name" value="GntR"/>
    <property type="match status" value="1"/>
</dbReference>
<dbReference type="SUPFAM" id="SSF46785">
    <property type="entry name" value="Winged helix' DNA-binding domain"/>
    <property type="match status" value="1"/>
</dbReference>
<evidence type="ECO:0000256" key="1">
    <source>
        <dbReference type="ARBA" id="ARBA00005384"/>
    </source>
</evidence>
<evidence type="ECO:0000313" key="8">
    <source>
        <dbReference type="Proteomes" id="UP000006094"/>
    </source>
</evidence>
<dbReference type="Pfam" id="PF00155">
    <property type="entry name" value="Aminotran_1_2"/>
    <property type="match status" value="1"/>
</dbReference>
<dbReference type="PATRIC" id="fig|1128398.3.peg.341"/>
<evidence type="ECO:0000256" key="3">
    <source>
        <dbReference type="ARBA" id="ARBA00023015"/>
    </source>
</evidence>
<dbReference type="InterPro" id="IPR015421">
    <property type="entry name" value="PyrdxlP-dep_Trfase_major"/>
</dbReference>
<dbReference type="Gene3D" id="3.40.640.10">
    <property type="entry name" value="Type I PLP-dependent aspartate aminotransferase-like (Major domain)"/>
    <property type="match status" value="1"/>
</dbReference>
<dbReference type="STRING" id="1128398.Curi_c03340"/>
<dbReference type="PROSITE" id="PS50949">
    <property type="entry name" value="HTH_GNTR"/>
    <property type="match status" value="1"/>
</dbReference>
<evidence type="ECO:0000256" key="5">
    <source>
        <dbReference type="ARBA" id="ARBA00023163"/>
    </source>
</evidence>
<gene>
    <name evidence="7" type="ordered locus">Curi_c03340</name>
</gene>
<dbReference type="OrthoDB" id="9808770at2"/>
<dbReference type="Gene3D" id="1.10.10.10">
    <property type="entry name" value="Winged helix-like DNA-binding domain superfamily/Winged helix DNA-binding domain"/>
    <property type="match status" value="1"/>
</dbReference>
<keyword evidence="3" id="KW-0805">Transcription regulation</keyword>
<dbReference type="SUPFAM" id="SSF53383">
    <property type="entry name" value="PLP-dependent transferases"/>
    <property type="match status" value="1"/>
</dbReference>
<keyword evidence="8" id="KW-1185">Reference proteome</keyword>
<accession>K0AXG3</accession>
<dbReference type="RefSeq" id="WP_014966547.1">
    <property type="nucleotide sequence ID" value="NC_018664.1"/>
</dbReference>
<protein>
    <submittedName>
        <fullName evidence="7">GntR family transcriptional regulator</fullName>
    </submittedName>
</protein>
<evidence type="ECO:0000256" key="2">
    <source>
        <dbReference type="ARBA" id="ARBA00022898"/>
    </source>
</evidence>
<feature type="domain" description="HTH gntR-type" evidence="6">
    <location>
        <begin position="10"/>
        <end position="78"/>
    </location>
</feature>
<evidence type="ECO:0000256" key="4">
    <source>
        <dbReference type="ARBA" id="ARBA00023125"/>
    </source>
</evidence>
<dbReference type="KEGG" id="cad:Curi_c03340"/>
<dbReference type="HOGENOM" id="CLU_017584_0_1_9"/>
<dbReference type="InterPro" id="IPR015424">
    <property type="entry name" value="PyrdxlP-dep_Trfase"/>
</dbReference>
<dbReference type="eggNOG" id="COG1167">
    <property type="taxonomic scope" value="Bacteria"/>
</dbReference>
<dbReference type="SMART" id="SM00345">
    <property type="entry name" value="HTH_GNTR"/>
    <property type="match status" value="1"/>
</dbReference>
<sequence length="481" mass="55359">MIYINNLIKTPLYQQIYQQIKSEIIIGNLKAGDKLISTRELAKTLCVSRNTVERAYFQLCIEGYVISKVGSGFVVQTIDDNLFVESKGTSDTTANESHNENEIFNLEAVESEKYYKYNFEYGSLDSEGFPYSLWRRLTSEALNSEDIRDINNYSDKQGDISLRIEIMKHLRKSRGIRCSPNQIILCSGVQHAIDLICKLIPFEERKLAMEEPGYNGAKIVFNNNGFEIFPVPVGIDGIRLKELVNLNVKAVYITPSHQFPTGAIMPIQNRNELLNWATQNNVFIIEDDYDSEFRYNSRPIPSLQSINVNDRVIYLGTFSKALSPGLRMSYMVLPNSLIARYNDIFSGYYSTVSWLQQKVVSLYIERGHFERYIRKSCLLNKNKHDILVKTVNDVMGDKVNIYGNNAGLHILLEFLNGESQDWLIKRAKEYKVKVYPTYPYWINEDNCPKNIILLGFSSLSEKEIVEGVNILNKAWFKNINR</sequence>
<keyword evidence="2" id="KW-0663">Pyridoxal phosphate</keyword>
<dbReference type="InterPro" id="IPR004839">
    <property type="entry name" value="Aminotransferase_I/II_large"/>
</dbReference>
<reference evidence="7 8" key="1">
    <citation type="journal article" date="2012" name="PLoS ONE">
        <title>The purine-utilizing bacterium Clostridium acidurici 9a: a genome-guided metabolic reconsideration.</title>
        <authorList>
            <person name="Hartwich K."/>
            <person name="Poehlein A."/>
            <person name="Daniel R."/>
        </authorList>
    </citation>
    <scope>NUCLEOTIDE SEQUENCE [LARGE SCALE GENOMIC DNA]</scope>
    <source>
        <strain evidence="8">ATCC 7906 / DSM 604 / BCRC 14475 / CIP 104303 / KCTC 5404 / NCIMB 10678 / 9a</strain>
    </source>
</reference>
<dbReference type="InterPro" id="IPR051446">
    <property type="entry name" value="HTH_trans_reg/aminotransferase"/>
</dbReference>
<dbReference type="PANTHER" id="PTHR46577">
    <property type="entry name" value="HTH-TYPE TRANSCRIPTIONAL REGULATORY PROTEIN GABR"/>
    <property type="match status" value="1"/>
</dbReference>
<comment type="similarity">
    <text evidence="1">In the C-terminal section; belongs to the class-I pyridoxal-phosphate-dependent aminotransferase family.</text>
</comment>
<dbReference type="CDD" id="cd07377">
    <property type="entry name" value="WHTH_GntR"/>
    <property type="match status" value="1"/>
</dbReference>
<organism evidence="7 8">
    <name type="scientific">Gottschalkia acidurici (strain ATCC 7906 / DSM 604 / BCRC 14475 / CIP 104303 / KCTC 5404 / NCIMB 10678 / 9a)</name>
    <name type="common">Clostridium acidurici</name>
    <dbReference type="NCBI Taxonomy" id="1128398"/>
    <lineage>
        <taxon>Bacteria</taxon>
        <taxon>Bacillati</taxon>
        <taxon>Bacillota</taxon>
        <taxon>Tissierellia</taxon>
        <taxon>Tissierellales</taxon>
        <taxon>Gottschalkiaceae</taxon>
        <taxon>Gottschalkia</taxon>
    </lineage>
</organism>
<dbReference type="InterPro" id="IPR000524">
    <property type="entry name" value="Tscrpt_reg_HTH_GntR"/>
</dbReference>
<evidence type="ECO:0000313" key="7">
    <source>
        <dbReference type="EMBL" id="AFS77410.1"/>
    </source>
</evidence>
<dbReference type="PANTHER" id="PTHR46577:SF1">
    <property type="entry name" value="HTH-TYPE TRANSCRIPTIONAL REGULATORY PROTEIN GABR"/>
    <property type="match status" value="1"/>
</dbReference>
<dbReference type="GO" id="GO:0030170">
    <property type="term" value="F:pyridoxal phosphate binding"/>
    <property type="evidence" value="ECO:0007669"/>
    <property type="project" value="InterPro"/>
</dbReference>